<organism evidence="2 3">
    <name type="scientific">Xylella fastidiosa subsp. multiplex</name>
    <dbReference type="NCBI Taxonomy" id="644357"/>
    <lineage>
        <taxon>Bacteria</taxon>
        <taxon>Pseudomonadati</taxon>
        <taxon>Pseudomonadota</taxon>
        <taxon>Gammaproteobacteria</taxon>
        <taxon>Lysobacterales</taxon>
        <taxon>Lysobacteraceae</taxon>
        <taxon>Xylella</taxon>
    </lineage>
</organism>
<sequence length="110" mass="12031">MISGKQLEPLPYDPNVPGGSNKSGTTKVFPSEVLTDKEIRQYAEVWARGAPFKETSKKGVYVADASDGSKVTLRSVSSSDQVTKARWTIDIKGNPSLIGITKETIELKFR</sequence>
<comment type="caution">
    <text evidence="2">The sequence shown here is derived from an EMBL/GenBank/DDBJ whole genome shotgun (WGS) entry which is preliminary data.</text>
</comment>
<protein>
    <submittedName>
        <fullName evidence="2">Hemagglutinin</fullName>
    </submittedName>
</protein>
<proteinExistence type="predicted"/>
<dbReference type="EMBL" id="VDCJ01000310">
    <property type="protein sequence ID" value="MRU22853.1"/>
    <property type="molecule type" value="Genomic_DNA"/>
</dbReference>
<feature type="region of interest" description="Disordered" evidence="1">
    <location>
        <begin position="1"/>
        <end position="29"/>
    </location>
</feature>
<evidence type="ECO:0000313" key="3">
    <source>
        <dbReference type="Proteomes" id="UP000474061"/>
    </source>
</evidence>
<evidence type="ECO:0000313" key="2">
    <source>
        <dbReference type="EMBL" id="MRU22853.1"/>
    </source>
</evidence>
<reference evidence="2" key="1">
    <citation type="submission" date="2019-05" db="EMBL/GenBank/DDBJ databases">
        <authorList>
            <person name="Castillo A."/>
            <person name="Giampetruzzi A."/>
            <person name="Landa B."/>
            <person name="Saponari M."/>
            <person name="Almeida R.P.P."/>
            <person name="Moralejo E."/>
            <person name="Marco-Noales E."/>
            <person name="Velasco-Amo M.P."/>
            <person name="Roman-Ecija M."/>
            <person name="Navarro I."/>
            <person name="Monterde A."/>
            <person name="Barbe S."/>
        </authorList>
    </citation>
    <scope>NUCLEOTIDE SEQUENCE</scope>
    <source>
        <strain evidence="2">XYL1981</strain>
    </source>
</reference>
<accession>A0A9Q4MFU1</accession>
<gene>
    <name evidence="2" type="ORF">FG476_01710</name>
</gene>
<dbReference type="Proteomes" id="UP000474061">
    <property type="component" value="Unassembled WGS sequence"/>
</dbReference>
<feature type="compositionally biased region" description="Polar residues" evidence="1">
    <location>
        <begin position="18"/>
        <end position="28"/>
    </location>
</feature>
<name>A0A9Q4MFU1_XYLFS</name>
<evidence type="ECO:0000256" key="1">
    <source>
        <dbReference type="SAM" id="MobiDB-lite"/>
    </source>
</evidence>
<dbReference type="AlphaFoldDB" id="A0A9Q4MFU1"/>
<reference evidence="2" key="2">
    <citation type="journal article" date="2020" name="Appl. Environ. Microbiol.">
        <title>Multiple intercontinental introductions associated with the emergence of a plant pathogen in Europe.</title>
        <authorList>
            <person name="Landa B.B."/>
            <person name="Castillo A.I."/>
            <person name="Giampetruzzi A."/>
            <person name="Kahn A."/>
            <person name="Roman-Ecija M."/>
            <person name="Velasco-Amo M.P."/>
            <person name="Navas-Cortes J.A."/>
            <person name="Marco-Noales E."/>
            <person name="Barbe S."/>
            <person name="Moralejo E."/>
            <person name="Coletta-Filho H.D."/>
            <person name="Saldarelli P."/>
            <person name="Saponari M."/>
            <person name="Almeida R.P.P."/>
        </authorList>
    </citation>
    <scope>NUCLEOTIDE SEQUENCE</scope>
    <source>
        <strain evidence="2">XYL1981</strain>
    </source>
</reference>